<feature type="region of interest" description="Disordered" evidence="1">
    <location>
        <begin position="20"/>
        <end position="68"/>
    </location>
</feature>
<evidence type="ECO:0000313" key="3">
    <source>
        <dbReference type="Proteomes" id="UP001497644"/>
    </source>
</evidence>
<protein>
    <submittedName>
        <fullName evidence="2">Uncharacterized protein</fullName>
    </submittedName>
</protein>
<dbReference type="Proteomes" id="UP001497644">
    <property type="component" value="Chromosome 2"/>
</dbReference>
<feature type="compositionally biased region" description="Basic and acidic residues" evidence="1">
    <location>
        <begin position="20"/>
        <end position="34"/>
    </location>
</feature>
<organism evidence="2 3">
    <name type="scientific">Lasius platythorax</name>
    <dbReference type="NCBI Taxonomy" id="488582"/>
    <lineage>
        <taxon>Eukaryota</taxon>
        <taxon>Metazoa</taxon>
        <taxon>Ecdysozoa</taxon>
        <taxon>Arthropoda</taxon>
        <taxon>Hexapoda</taxon>
        <taxon>Insecta</taxon>
        <taxon>Pterygota</taxon>
        <taxon>Neoptera</taxon>
        <taxon>Endopterygota</taxon>
        <taxon>Hymenoptera</taxon>
        <taxon>Apocrita</taxon>
        <taxon>Aculeata</taxon>
        <taxon>Formicoidea</taxon>
        <taxon>Formicidae</taxon>
        <taxon>Formicinae</taxon>
        <taxon>Lasius</taxon>
        <taxon>Lasius</taxon>
    </lineage>
</organism>
<gene>
    <name evidence="2" type="ORF">LPLAT_LOCUS6067</name>
</gene>
<dbReference type="EMBL" id="OZ034825">
    <property type="protein sequence ID" value="CAL1679968.1"/>
    <property type="molecule type" value="Genomic_DNA"/>
</dbReference>
<name>A0AAV2NIV4_9HYME</name>
<proteinExistence type="predicted"/>
<evidence type="ECO:0000313" key="2">
    <source>
        <dbReference type="EMBL" id="CAL1679968.1"/>
    </source>
</evidence>
<keyword evidence="3" id="KW-1185">Reference proteome</keyword>
<evidence type="ECO:0000256" key="1">
    <source>
        <dbReference type="SAM" id="MobiDB-lite"/>
    </source>
</evidence>
<sequence>MTSIANVCQIRGIKTRWDGSEKEVVAEVTGREEEKESEGEPEPRGATVEEEDEETSSEGTHSGGHQRR</sequence>
<reference evidence="2" key="1">
    <citation type="submission" date="2024-04" db="EMBL/GenBank/DDBJ databases">
        <authorList>
            <consortium name="Molecular Ecology Group"/>
        </authorList>
    </citation>
    <scope>NUCLEOTIDE SEQUENCE</scope>
</reference>
<dbReference type="AlphaFoldDB" id="A0AAV2NIV4"/>
<accession>A0AAV2NIV4</accession>